<sequence length="607" mass="67898">MKIYWRILQYARPLSRYVGPYFFTSLLGSLFGVLNFTLIQPLLDVLFGKAKIPSQLVFPSFRFDAAYLVDLFQYYFGHAIQQYGKLGALQFVCGAILLCVFLANVFKYLSIRIIENFKAHTVAQLRQAVFDSAIRLSLSFFSNERKGDLISRVTTDVQEIENSLGRAFSALFKELFTLIFYFVTLFAMSVKLTFFTLIVIPLSGIIIGTLAKKLKESASEVQQRLSNIISVLDETFGGIRVVKGFNAEKVIRRRFEEENQGYRHSLLRMVFRQELAPPMSEFMGVSVVAGILLYGGSMVLSDNFELSASTFVTYIIIFSQVLRPAKEISNAISGIQRGVASGERIMRLIDMPLEVQDAPNAQQFKQFNSAIEVKNLSFEYEKGVPVLQNISFSLRKGKTVALVGSSGGGKSTIADMIPRFYDPTEGQILIDGLDLRSITTKSLRDQMGIVTQESILFNDTIFNNIAFGTEATEAEVMAAAKIANAHDFILEQPDSYQTVIGDRGTKLSGGQRQRLSIARAILKNPPILILDEATSALDTESEKLVQEALTNLMKNRTTLVIAHRLSTIQHADEILVLSGGKIIERGTHDELLKEEKSFYRKLSLMQS</sequence>
<keyword evidence="6 7" id="KW-0472">Membrane</keyword>
<proteinExistence type="predicted"/>
<gene>
    <name evidence="10" type="ORF">FHS57_003220</name>
</gene>
<dbReference type="Pfam" id="PF00005">
    <property type="entry name" value="ABC_tran"/>
    <property type="match status" value="1"/>
</dbReference>
<comment type="subcellular location">
    <subcellularLocation>
        <location evidence="1">Cell membrane</location>
        <topology evidence="1">Multi-pass membrane protein</topology>
    </subcellularLocation>
</comment>
<dbReference type="PROSITE" id="PS50893">
    <property type="entry name" value="ABC_TRANSPORTER_2"/>
    <property type="match status" value="1"/>
</dbReference>
<dbReference type="PROSITE" id="PS00211">
    <property type="entry name" value="ABC_TRANSPORTER_1"/>
    <property type="match status" value="1"/>
</dbReference>
<keyword evidence="5 7" id="KW-1133">Transmembrane helix</keyword>
<dbReference type="Pfam" id="PF00664">
    <property type="entry name" value="ABC_membrane"/>
    <property type="match status" value="1"/>
</dbReference>
<feature type="transmembrane region" description="Helical" evidence="7">
    <location>
        <begin position="21"/>
        <end position="43"/>
    </location>
</feature>
<dbReference type="EMBL" id="JACIBY010000006">
    <property type="protein sequence ID" value="MBB3839214.1"/>
    <property type="molecule type" value="Genomic_DNA"/>
</dbReference>
<keyword evidence="11" id="KW-1185">Reference proteome</keyword>
<evidence type="ECO:0000256" key="5">
    <source>
        <dbReference type="ARBA" id="ARBA00022989"/>
    </source>
</evidence>
<feature type="domain" description="ABC transporter" evidence="8">
    <location>
        <begin position="371"/>
        <end position="604"/>
    </location>
</feature>
<dbReference type="Gene3D" id="3.40.50.300">
    <property type="entry name" value="P-loop containing nucleotide triphosphate hydrolases"/>
    <property type="match status" value="1"/>
</dbReference>
<dbReference type="PROSITE" id="PS50929">
    <property type="entry name" value="ABC_TM1F"/>
    <property type="match status" value="1"/>
</dbReference>
<dbReference type="EC" id="3.6.3.-" evidence="10"/>
<dbReference type="GO" id="GO:0005524">
    <property type="term" value="F:ATP binding"/>
    <property type="evidence" value="ECO:0007669"/>
    <property type="project" value="UniProtKB-KW"/>
</dbReference>
<accession>A0A7W5ZLV1</accession>
<keyword evidence="4 10" id="KW-0067">ATP-binding</keyword>
<dbReference type="InterPro" id="IPR011527">
    <property type="entry name" value="ABC1_TM_dom"/>
</dbReference>
<evidence type="ECO:0000256" key="1">
    <source>
        <dbReference type="ARBA" id="ARBA00004651"/>
    </source>
</evidence>
<dbReference type="GO" id="GO:0015421">
    <property type="term" value="F:ABC-type oligopeptide transporter activity"/>
    <property type="evidence" value="ECO:0007669"/>
    <property type="project" value="TreeGrafter"/>
</dbReference>
<dbReference type="GO" id="GO:0005886">
    <property type="term" value="C:plasma membrane"/>
    <property type="evidence" value="ECO:0007669"/>
    <property type="project" value="UniProtKB-SubCell"/>
</dbReference>
<organism evidence="10 11">
    <name type="scientific">Runella defluvii</name>
    <dbReference type="NCBI Taxonomy" id="370973"/>
    <lineage>
        <taxon>Bacteria</taxon>
        <taxon>Pseudomonadati</taxon>
        <taxon>Bacteroidota</taxon>
        <taxon>Cytophagia</taxon>
        <taxon>Cytophagales</taxon>
        <taxon>Spirosomataceae</taxon>
        <taxon>Runella</taxon>
    </lineage>
</organism>
<dbReference type="InterPro" id="IPR017871">
    <property type="entry name" value="ABC_transporter-like_CS"/>
</dbReference>
<evidence type="ECO:0000313" key="10">
    <source>
        <dbReference type="EMBL" id="MBB3839214.1"/>
    </source>
</evidence>
<dbReference type="PANTHER" id="PTHR43394">
    <property type="entry name" value="ATP-DEPENDENT PERMEASE MDL1, MITOCHONDRIAL"/>
    <property type="match status" value="1"/>
</dbReference>
<dbReference type="InterPro" id="IPR003593">
    <property type="entry name" value="AAA+_ATPase"/>
</dbReference>
<dbReference type="Proteomes" id="UP000541352">
    <property type="component" value="Unassembled WGS sequence"/>
</dbReference>
<evidence type="ECO:0000256" key="7">
    <source>
        <dbReference type="SAM" id="Phobius"/>
    </source>
</evidence>
<evidence type="ECO:0000256" key="2">
    <source>
        <dbReference type="ARBA" id="ARBA00022692"/>
    </source>
</evidence>
<feature type="transmembrane region" description="Helical" evidence="7">
    <location>
        <begin position="88"/>
        <end position="109"/>
    </location>
</feature>
<reference evidence="10 11" key="1">
    <citation type="submission" date="2020-08" db="EMBL/GenBank/DDBJ databases">
        <title>Genomic Encyclopedia of Type Strains, Phase IV (KMG-IV): sequencing the most valuable type-strain genomes for metagenomic binning, comparative biology and taxonomic classification.</title>
        <authorList>
            <person name="Goeker M."/>
        </authorList>
    </citation>
    <scope>NUCLEOTIDE SEQUENCE [LARGE SCALE GENOMIC DNA]</scope>
    <source>
        <strain evidence="10 11">DSM 17976</strain>
    </source>
</reference>
<dbReference type="SUPFAM" id="SSF90123">
    <property type="entry name" value="ABC transporter transmembrane region"/>
    <property type="match status" value="1"/>
</dbReference>
<dbReference type="CDD" id="cd03251">
    <property type="entry name" value="ABCC_MsbA"/>
    <property type="match status" value="1"/>
</dbReference>
<evidence type="ECO:0000256" key="6">
    <source>
        <dbReference type="ARBA" id="ARBA00023136"/>
    </source>
</evidence>
<dbReference type="InterPro" id="IPR036640">
    <property type="entry name" value="ABC1_TM_sf"/>
</dbReference>
<dbReference type="FunFam" id="3.40.50.300:FF:000218">
    <property type="entry name" value="Multidrug ABC transporter ATP-binding protein"/>
    <property type="match status" value="1"/>
</dbReference>
<protein>
    <submittedName>
        <fullName evidence="10">Subfamily B ATP-binding cassette protein MsbA</fullName>
        <ecNumber evidence="10">3.6.3.-</ecNumber>
    </submittedName>
</protein>
<dbReference type="GO" id="GO:0016887">
    <property type="term" value="F:ATP hydrolysis activity"/>
    <property type="evidence" value="ECO:0007669"/>
    <property type="project" value="InterPro"/>
</dbReference>
<evidence type="ECO:0000259" key="8">
    <source>
        <dbReference type="PROSITE" id="PS50893"/>
    </source>
</evidence>
<dbReference type="CDD" id="cd18552">
    <property type="entry name" value="ABC_6TM_MsbA_like"/>
    <property type="match status" value="1"/>
</dbReference>
<keyword evidence="10" id="KW-0378">Hydrolase</keyword>
<evidence type="ECO:0000256" key="3">
    <source>
        <dbReference type="ARBA" id="ARBA00022741"/>
    </source>
</evidence>
<dbReference type="AlphaFoldDB" id="A0A7W5ZLV1"/>
<comment type="caution">
    <text evidence="10">The sequence shown here is derived from an EMBL/GenBank/DDBJ whole genome shotgun (WGS) entry which is preliminary data.</text>
</comment>
<dbReference type="Gene3D" id="1.20.1560.10">
    <property type="entry name" value="ABC transporter type 1, transmembrane domain"/>
    <property type="match status" value="1"/>
</dbReference>
<dbReference type="PANTHER" id="PTHR43394:SF1">
    <property type="entry name" value="ATP-BINDING CASSETTE SUB-FAMILY B MEMBER 10, MITOCHONDRIAL"/>
    <property type="match status" value="1"/>
</dbReference>
<keyword evidence="3" id="KW-0547">Nucleotide-binding</keyword>
<dbReference type="SUPFAM" id="SSF52540">
    <property type="entry name" value="P-loop containing nucleoside triphosphate hydrolases"/>
    <property type="match status" value="1"/>
</dbReference>
<name>A0A7W5ZLV1_9BACT</name>
<dbReference type="InterPro" id="IPR003439">
    <property type="entry name" value="ABC_transporter-like_ATP-bd"/>
</dbReference>
<dbReference type="SMART" id="SM00382">
    <property type="entry name" value="AAA"/>
    <property type="match status" value="1"/>
</dbReference>
<keyword evidence="2 7" id="KW-0812">Transmembrane</keyword>
<evidence type="ECO:0000256" key="4">
    <source>
        <dbReference type="ARBA" id="ARBA00022840"/>
    </source>
</evidence>
<feature type="domain" description="ABC transmembrane type-1" evidence="9">
    <location>
        <begin position="22"/>
        <end position="337"/>
    </location>
</feature>
<dbReference type="InterPro" id="IPR027417">
    <property type="entry name" value="P-loop_NTPase"/>
</dbReference>
<dbReference type="RefSeq" id="WP_183975278.1">
    <property type="nucleotide sequence ID" value="NZ_JACIBY010000006.1"/>
</dbReference>
<evidence type="ECO:0000259" key="9">
    <source>
        <dbReference type="PROSITE" id="PS50929"/>
    </source>
</evidence>
<dbReference type="InterPro" id="IPR039421">
    <property type="entry name" value="Type_1_exporter"/>
</dbReference>
<evidence type="ECO:0000313" key="11">
    <source>
        <dbReference type="Proteomes" id="UP000541352"/>
    </source>
</evidence>